<organism evidence="2 3">
    <name type="scientific">Sphingobium naphthae</name>
    <dbReference type="NCBI Taxonomy" id="1886786"/>
    <lineage>
        <taxon>Bacteria</taxon>
        <taxon>Pseudomonadati</taxon>
        <taxon>Pseudomonadota</taxon>
        <taxon>Alphaproteobacteria</taxon>
        <taxon>Sphingomonadales</taxon>
        <taxon>Sphingomonadaceae</taxon>
        <taxon>Sphingobium</taxon>
    </lineage>
</organism>
<evidence type="ECO:0000259" key="1">
    <source>
        <dbReference type="Pfam" id="PF12697"/>
    </source>
</evidence>
<keyword evidence="2" id="KW-0378">Hydrolase</keyword>
<sequence>MFGETLAAFPESRVMDGFYGGADRIEAMADHVLERMPARAALLGHSMGARVALEIIRKAPDRVERLALVDTGVHPVKPGEQEGRYRLRDLGRAQGMAALVAQWLPPMMGDAAARDDALMARLTTMCVSAGLVVFEAQIEALLYRPALDALLPAIGCPTAAIVGDQDRWSPVAQHEAIAAAIPGARLHVVPDAGHMLPAEAPDAFNRIVAQWLTMPAADQPGD</sequence>
<proteinExistence type="predicted"/>
<feature type="domain" description="AB hydrolase-1" evidence="1">
    <location>
        <begin position="23"/>
        <end position="206"/>
    </location>
</feature>
<dbReference type="InterPro" id="IPR029058">
    <property type="entry name" value="AB_hydrolase_fold"/>
</dbReference>
<dbReference type="InterPro" id="IPR050266">
    <property type="entry name" value="AB_hydrolase_sf"/>
</dbReference>
<reference evidence="3" key="1">
    <citation type="journal article" date="2022" name="J Environ Chem Eng">
        <title>Biodegradation of petroleum oil using a constructed nonpathogenic and heavy metal-tolerant bacterial consortium isolated from marine sponges.</title>
        <authorList>
            <person name="Dechsakulwatana C."/>
            <person name="Rungsihiranrut A."/>
            <person name="Muangchinda C."/>
            <person name="Ningthoujam R."/>
            <person name="Klankeo P."/>
            <person name="Pinyakong O."/>
        </authorList>
    </citation>
    <scope>NUCLEOTIDE SEQUENCE [LARGE SCALE GENOMIC DNA]</scope>
    <source>
        <strain evidence="3">MO2-4</strain>
    </source>
</reference>
<dbReference type="Gene3D" id="3.40.50.1820">
    <property type="entry name" value="alpha/beta hydrolase"/>
    <property type="match status" value="1"/>
</dbReference>
<dbReference type="Proteomes" id="UP001185984">
    <property type="component" value="Unassembled WGS sequence"/>
</dbReference>
<dbReference type="PANTHER" id="PTHR43798:SF29">
    <property type="entry name" value="AB HYDROLASE-1 DOMAIN-CONTAINING PROTEIN"/>
    <property type="match status" value="1"/>
</dbReference>
<dbReference type="Pfam" id="PF12697">
    <property type="entry name" value="Abhydrolase_6"/>
    <property type="match status" value="1"/>
</dbReference>
<gene>
    <name evidence="2" type="ORF">O0R41_18820</name>
</gene>
<accession>A0ABU4A1L7</accession>
<keyword evidence="3" id="KW-1185">Reference proteome</keyword>
<name>A0ABU4A1L7_9SPHN</name>
<protein>
    <submittedName>
        <fullName evidence="2">Alpha/beta fold hydrolase</fullName>
    </submittedName>
</protein>
<comment type="caution">
    <text evidence="2">The sequence shown here is derived from an EMBL/GenBank/DDBJ whole genome shotgun (WGS) entry which is preliminary data.</text>
</comment>
<dbReference type="GO" id="GO:0016787">
    <property type="term" value="F:hydrolase activity"/>
    <property type="evidence" value="ECO:0007669"/>
    <property type="project" value="UniProtKB-KW"/>
</dbReference>
<dbReference type="RefSeq" id="WP_317518030.1">
    <property type="nucleotide sequence ID" value="NZ_JAPTHD010000015.1"/>
</dbReference>
<dbReference type="EMBL" id="JAPTHD010000015">
    <property type="protein sequence ID" value="MDV5825661.1"/>
    <property type="molecule type" value="Genomic_DNA"/>
</dbReference>
<evidence type="ECO:0000313" key="2">
    <source>
        <dbReference type="EMBL" id="MDV5825661.1"/>
    </source>
</evidence>
<dbReference type="InterPro" id="IPR000073">
    <property type="entry name" value="AB_hydrolase_1"/>
</dbReference>
<dbReference type="SUPFAM" id="SSF53474">
    <property type="entry name" value="alpha/beta-Hydrolases"/>
    <property type="match status" value="1"/>
</dbReference>
<dbReference type="PANTHER" id="PTHR43798">
    <property type="entry name" value="MONOACYLGLYCEROL LIPASE"/>
    <property type="match status" value="1"/>
</dbReference>
<evidence type="ECO:0000313" key="3">
    <source>
        <dbReference type="Proteomes" id="UP001185984"/>
    </source>
</evidence>
<dbReference type="PRINTS" id="PR00111">
    <property type="entry name" value="ABHYDROLASE"/>
</dbReference>